<evidence type="ECO:0000313" key="1">
    <source>
        <dbReference type="EMBL" id="MBM7473021.1"/>
    </source>
</evidence>
<keyword evidence="2" id="KW-1185">Reference proteome</keyword>
<sequence>MTEYGVRVIVDRVDRSRTGTKVGDFFDVFGSTVSMPPGTSFNVYAMNAVFPVISDRLREPDGDDWLSRKPYICSADPEENIVMRLDRIPVSQIDYLPGERADA</sequence>
<evidence type="ECO:0000313" key="2">
    <source>
        <dbReference type="Proteomes" id="UP000776164"/>
    </source>
</evidence>
<proteinExistence type="predicted"/>
<accession>A0ABS2L7E3</accession>
<name>A0ABS2L7E3_9MICO</name>
<gene>
    <name evidence="1" type="ORF">JOE66_002655</name>
</gene>
<comment type="caution">
    <text evidence="1">The sequence shown here is derived from an EMBL/GenBank/DDBJ whole genome shotgun (WGS) entry which is preliminary data.</text>
</comment>
<protein>
    <submittedName>
        <fullName evidence="1">Repeat protein (TIGR04076 family)</fullName>
    </submittedName>
</protein>
<dbReference type="RefSeq" id="WP_205110170.1">
    <property type="nucleotide sequence ID" value="NZ_BAAAHT010000003.1"/>
</dbReference>
<organism evidence="1 2">
    <name type="scientific">Subtercola frigoramans</name>
    <dbReference type="NCBI Taxonomy" id="120298"/>
    <lineage>
        <taxon>Bacteria</taxon>
        <taxon>Bacillati</taxon>
        <taxon>Actinomycetota</taxon>
        <taxon>Actinomycetes</taxon>
        <taxon>Micrococcales</taxon>
        <taxon>Microbacteriaceae</taxon>
        <taxon>Subtercola</taxon>
    </lineage>
</organism>
<dbReference type="Proteomes" id="UP000776164">
    <property type="component" value="Unassembled WGS sequence"/>
</dbReference>
<dbReference type="EMBL" id="JAFBBU010000001">
    <property type="protein sequence ID" value="MBM7473021.1"/>
    <property type="molecule type" value="Genomic_DNA"/>
</dbReference>
<reference evidence="1 2" key="1">
    <citation type="submission" date="2021-01" db="EMBL/GenBank/DDBJ databases">
        <title>Sequencing the genomes of 1000 actinobacteria strains.</title>
        <authorList>
            <person name="Klenk H.-P."/>
        </authorList>
    </citation>
    <scope>NUCLEOTIDE SEQUENCE [LARGE SCALE GENOMIC DNA]</scope>
    <source>
        <strain evidence="1 2">DSM 13057</strain>
    </source>
</reference>